<dbReference type="Pfam" id="PF06246">
    <property type="entry name" value="Isy1"/>
    <property type="match status" value="1"/>
</dbReference>
<gene>
    <name evidence="1" type="ORF">Ddye_009080</name>
</gene>
<name>A0AAD9XAY0_9ROSI</name>
<sequence length="74" mass="8259">MSLTLAAMARVPVFRCSKEIARSQGVVQETSELRKRGTRYDIFKRIDASYYGYRDEEDGVLEKVEGPAQGANSG</sequence>
<dbReference type="EMBL" id="JANJYI010000003">
    <property type="protein sequence ID" value="KAK2656028.1"/>
    <property type="molecule type" value="Genomic_DNA"/>
</dbReference>
<comment type="caution">
    <text evidence="1">The sequence shown here is derived from an EMBL/GenBank/DDBJ whole genome shotgun (WGS) entry which is preliminary data.</text>
</comment>
<proteinExistence type="predicted"/>
<organism evidence="1 2">
    <name type="scientific">Dipteronia dyeriana</name>
    <dbReference type="NCBI Taxonomy" id="168575"/>
    <lineage>
        <taxon>Eukaryota</taxon>
        <taxon>Viridiplantae</taxon>
        <taxon>Streptophyta</taxon>
        <taxon>Embryophyta</taxon>
        <taxon>Tracheophyta</taxon>
        <taxon>Spermatophyta</taxon>
        <taxon>Magnoliopsida</taxon>
        <taxon>eudicotyledons</taxon>
        <taxon>Gunneridae</taxon>
        <taxon>Pentapetalae</taxon>
        <taxon>rosids</taxon>
        <taxon>malvids</taxon>
        <taxon>Sapindales</taxon>
        <taxon>Sapindaceae</taxon>
        <taxon>Hippocastanoideae</taxon>
        <taxon>Acereae</taxon>
        <taxon>Dipteronia</taxon>
    </lineage>
</organism>
<accession>A0AAD9XAY0</accession>
<dbReference type="InterPro" id="IPR009360">
    <property type="entry name" value="Isy1"/>
</dbReference>
<protein>
    <submittedName>
        <fullName evidence="1">Uncharacterized protein</fullName>
    </submittedName>
</protein>
<evidence type="ECO:0000313" key="1">
    <source>
        <dbReference type="EMBL" id="KAK2656028.1"/>
    </source>
</evidence>
<keyword evidence="2" id="KW-1185">Reference proteome</keyword>
<dbReference type="AlphaFoldDB" id="A0AAD9XAY0"/>
<dbReference type="GO" id="GO:0000350">
    <property type="term" value="P:generation of catalytic spliceosome for second transesterification step"/>
    <property type="evidence" value="ECO:0007669"/>
    <property type="project" value="InterPro"/>
</dbReference>
<evidence type="ECO:0000313" key="2">
    <source>
        <dbReference type="Proteomes" id="UP001280121"/>
    </source>
</evidence>
<dbReference type="Proteomes" id="UP001280121">
    <property type="component" value="Unassembled WGS sequence"/>
</dbReference>
<reference evidence="1" key="1">
    <citation type="journal article" date="2023" name="Plant J.">
        <title>Genome sequences and population genomics provide insights into the demographic history, inbreeding, and mutation load of two 'living fossil' tree species of Dipteronia.</title>
        <authorList>
            <person name="Feng Y."/>
            <person name="Comes H.P."/>
            <person name="Chen J."/>
            <person name="Zhu S."/>
            <person name="Lu R."/>
            <person name="Zhang X."/>
            <person name="Li P."/>
            <person name="Qiu J."/>
            <person name="Olsen K.M."/>
            <person name="Qiu Y."/>
        </authorList>
    </citation>
    <scope>NUCLEOTIDE SEQUENCE</scope>
    <source>
        <strain evidence="1">KIB01</strain>
    </source>
</reference>